<reference evidence="2 3" key="1">
    <citation type="submission" date="2023-08" db="EMBL/GenBank/DDBJ databases">
        <title>Genome sequencing of plant associated microbes to promote plant fitness in Sorghum bicolor and Oryza sativa.</title>
        <authorList>
            <person name="Coleman-Derr D."/>
        </authorList>
    </citation>
    <scope>NUCLEOTIDE SEQUENCE [LARGE SCALE GENOMIC DNA]</scope>
    <source>
        <strain evidence="2 3">SLBN-33</strain>
    </source>
</reference>
<dbReference type="AlphaFoldDB" id="A0ABD5CPJ9"/>
<comment type="caution">
    <text evidence="2">The sequence shown here is derived from an EMBL/GenBank/DDBJ whole genome shotgun (WGS) entry which is preliminary data.</text>
</comment>
<protein>
    <submittedName>
        <fullName evidence="2">Uncharacterized protein</fullName>
    </submittedName>
</protein>
<dbReference type="RefSeq" id="WP_132384538.1">
    <property type="nucleotide sequence ID" value="NZ_JAVIZN010000002.1"/>
</dbReference>
<dbReference type="EMBL" id="JAVIZN010000002">
    <property type="protein sequence ID" value="MDR6206968.1"/>
    <property type="molecule type" value="Genomic_DNA"/>
</dbReference>
<name>A0ABD5CPJ9_9BURK</name>
<organism evidence="2 3">
    <name type="scientific">Paraburkholderia graminis</name>
    <dbReference type="NCBI Taxonomy" id="60548"/>
    <lineage>
        <taxon>Bacteria</taxon>
        <taxon>Pseudomonadati</taxon>
        <taxon>Pseudomonadota</taxon>
        <taxon>Betaproteobacteria</taxon>
        <taxon>Burkholderiales</taxon>
        <taxon>Burkholderiaceae</taxon>
        <taxon>Paraburkholderia</taxon>
    </lineage>
</organism>
<accession>A0ABD5CPJ9</accession>
<feature type="region of interest" description="Disordered" evidence="1">
    <location>
        <begin position="33"/>
        <end position="68"/>
    </location>
</feature>
<evidence type="ECO:0000313" key="2">
    <source>
        <dbReference type="EMBL" id="MDR6206968.1"/>
    </source>
</evidence>
<gene>
    <name evidence="2" type="ORF">QF025_005688</name>
</gene>
<feature type="compositionally biased region" description="Basic residues" evidence="1">
    <location>
        <begin position="46"/>
        <end position="55"/>
    </location>
</feature>
<sequence length="68" mass="7602">MKTTAAHPLEYRADEADYFARQGEHGKAAYRRAVEATTGSTPTWAKRGKPGRKRRTSDPFLSRASGDY</sequence>
<dbReference type="Proteomes" id="UP001245184">
    <property type="component" value="Unassembled WGS sequence"/>
</dbReference>
<proteinExistence type="predicted"/>
<evidence type="ECO:0000256" key="1">
    <source>
        <dbReference type="SAM" id="MobiDB-lite"/>
    </source>
</evidence>
<evidence type="ECO:0000313" key="3">
    <source>
        <dbReference type="Proteomes" id="UP001245184"/>
    </source>
</evidence>